<accession>A0AAT9FI41</accession>
<evidence type="ECO:0000256" key="2">
    <source>
        <dbReference type="ARBA" id="ARBA00023125"/>
    </source>
</evidence>
<dbReference type="InterPro" id="IPR036388">
    <property type="entry name" value="WH-like_DNA-bd_sf"/>
</dbReference>
<evidence type="ECO:0000256" key="1">
    <source>
        <dbReference type="ARBA" id="ARBA00023015"/>
    </source>
</evidence>
<dbReference type="PANTHER" id="PTHR38465:SF2">
    <property type="entry name" value="HTH-TYPE TRANSCRIPTIONAL REGULATOR MMPR5"/>
    <property type="match status" value="1"/>
</dbReference>
<dbReference type="Gene3D" id="1.10.10.10">
    <property type="entry name" value="Winged helix-like DNA-binding domain superfamily/Winged helix DNA-binding domain"/>
    <property type="match status" value="1"/>
</dbReference>
<dbReference type="InterPro" id="IPR036390">
    <property type="entry name" value="WH_DNA-bd_sf"/>
</dbReference>
<dbReference type="AlphaFoldDB" id="A0AAT9FI41"/>
<feature type="domain" description="HTH marR-type" evidence="4">
    <location>
        <begin position="36"/>
        <end position="91"/>
    </location>
</feature>
<dbReference type="PANTHER" id="PTHR38465">
    <property type="entry name" value="HTH-TYPE TRANSCRIPTIONAL REGULATOR MJ1563-RELATED"/>
    <property type="match status" value="1"/>
</dbReference>
<gene>
    <name evidence="5" type="ORF">NT6N_07000</name>
</gene>
<dbReference type="Pfam" id="PF12802">
    <property type="entry name" value="MarR_2"/>
    <property type="match status" value="1"/>
</dbReference>
<dbReference type="EMBL" id="AP026866">
    <property type="protein sequence ID" value="BDS05660.1"/>
    <property type="molecule type" value="Genomic_DNA"/>
</dbReference>
<sequence>MPVSKSPIQQSDPSVQLGTASEEFIEDMGLVYQGDGLPRIAGRIIGYLIIVDTPCSLQGLAEALQVSRASVSTNTRLLEQLGMIIRVAKAGERQQFYRLGADPYARVLRGAIDRLEKARNVVLTAKSDIPKTNKGAAKNIAQMARFYQVALDGLRDISDSYSAESKK</sequence>
<proteinExistence type="predicted"/>
<dbReference type="GO" id="GO:0003677">
    <property type="term" value="F:DNA binding"/>
    <property type="evidence" value="ECO:0007669"/>
    <property type="project" value="UniProtKB-KW"/>
</dbReference>
<dbReference type="InterPro" id="IPR000835">
    <property type="entry name" value="HTH_MarR-typ"/>
</dbReference>
<keyword evidence="2" id="KW-0238">DNA-binding</keyword>
<reference evidence="5" key="1">
    <citation type="submission" date="2024-07" db="EMBL/GenBank/DDBJ databases">
        <title>Complete genome sequence of Verrucomicrobiaceae bacterium NT6N.</title>
        <authorList>
            <person name="Huang C."/>
            <person name="Takami H."/>
            <person name="Hamasaki K."/>
        </authorList>
    </citation>
    <scope>NUCLEOTIDE SEQUENCE</scope>
    <source>
        <strain evidence="5">NT6N</strain>
    </source>
</reference>
<protein>
    <recommendedName>
        <fullName evidence="4">HTH marR-type domain-containing protein</fullName>
    </recommendedName>
</protein>
<evidence type="ECO:0000256" key="3">
    <source>
        <dbReference type="ARBA" id="ARBA00023163"/>
    </source>
</evidence>
<dbReference type="KEGG" id="osu:NT6N_07000"/>
<evidence type="ECO:0000259" key="4">
    <source>
        <dbReference type="Pfam" id="PF12802"/>
    </source>
</evidence>
<keyword evidence="3" id="KW-0804">Transcription</keyword>
<dbReference type="GO" id="GO:0003700">
    <property type="term" value="F:DNA-binding transcription factor activity"/>
    <property type="evidence" value="ECO:0007669"/>
    <property type="project" value="InterPro"/>
</dbReference>
<dbReference type="InterPro" id="IPR052362">
    <property type="entry name" value="HTH-GbsR_regulator"/>
</dbReference>
<organism evidence="5">
    <name type="scientific">Oceaniferula spumae</name>
    <dbReference type="NCBI Taxonomy" id="2979115"/>
    <lineage>
        <taxon>Bacteria</taxon>
        <taxon>Pseudomonadati</taxon>
        <taxon>Verrucomicrobiota</taxon>
        <taxon>Verrucomicrobiia</taxon>
        <taxon>Verrucomicrobiales</taxon>
        <taxon>Verrucomicrobiaceae</taxon>
        <taxon>Oceaniferula</taxon>
    </lineage>
</organism>
<name>A0AAT9FI41_9BACT</name>
<keyword evidence="1" id="KW-0805">Transcription regulation</keyword>
<dbReference type="SUPFAM" id="SSF46785">
    <property type="entry name" value="Winged helix' DNA-binding domain"/>
    <property type="match status" value="1"/>
</dbReference>
<evidence type="ECO:0000313" key="5">
    <source>
        <dbReference type="EMBL" id="BDS05660.1"/>
    </source>
</evidence>